<dbReference type="Pfam" id="PF09955">
    <property type="entry name" value="DUF2189"/>
    <property type="match status" value="1"/>
</dbReference>
<feature type="transmembrane region" description="Helical" evidence="1">
    <location>
        <begin position="115"/>
        <end position="144"/>
    </location>
</feature>
<dbReference type="InterPro" id="IPR018692">
    <property type="entry name" value="DUF2189"/>
</dbReference>
<keyword evidence="3" id="KW-1185">Reference proteome</keyword>
<organism evidence="2 3">
    <name type="scientific">Litorivita pollutaquae</name>
    <dbReference type="NCBI Taxonomy" id="2200892"/>
    <lineage>
        <taxon>Bacteria</taxon>
        <taxon>Pseudomonadati</taxon>
        <taxon>Pseudomonadota</taxon>
        <taxon>Alphaproteobacteria</taxon>
        <taxon>Rhodobacterales</taxon>
        <taxon>Paracoccaceae</taxon>
        <taxon>Litorivita</taxon>
    </lineage>
</organism>
<keyword evidence="1" id="KW-0812">Transmembrane</keyword>
<reference evidence="2 3" key="1">
    <citation type="submission" date="2018-05" db="EMBL/GenBank/DDBJ databases">
        <title>Oceanovita maritima gen. nov., sp. nov., a marine bacterium in the family Rhodobacteraceae isolated from surface seawater of Lundu port Xiamen, China.</title>
        <authorList>
            <person name="Hetharua B.H."/>
            <person name="Min D."/>
            <person name="Liao H."/>
            <person name="Tian Y."/>
        </authorList>
    </citation>
    <scope>NUCLEOTIDE SEQUENCE [LARGE SCALE GENOMIC DNA]</scope>
    <source>
        <strain evidence="2 3">FSX-11</strain>
    </source>
</reference>
<keyword evidence="1" id="KW-0472">Membrane</keyword>
<protein>
    <submittedName>
        <fullName evidence="2">Uncharacterized protein</fullName>
    </submittedName>
</protein>
<feature type="transmembrane region" description="Helical" evidence="1">
    <location>
        <begin position="20"/>
        <end position="39"/>
    </location>
</feature>
<feature type="transmembrane region" description="Helical" evidence="1">
    <location>
        <begin position="170"/>
        <end position="197"/>
    </location>
</feature>
<dbReference type="EMBL" id="QFVT01000006">
    <property type="protein sequence ID" value="PYC47313.1"/>
    <property type="molecule type" value="Genomic_DNA"/>
</dbReference>
<sequence length="201" mass="21249">MTRGDGLAGVLHVSPLMYPALPAISGFLIFGLFLALGLYEKSRRQTQKPQVALRDMLLFRPASVGQLAYAGLLLGLLILFWLRAADLLYALLFGLKPFPGAAEALLNAFTTPRGWALIATGTLVVGLFAAFAFAISVFSIPMLVSRKTDARTAMGLSFVMTVQNLRPMMAWAGIVAAGLGVSAATGLLGLVVLFPVLGHGT</sequence>
<gene>
    <name evidence="2" type="ORF">DI396_10065</name>
</gene>
<evidence type="ECO:0000313" key="3">
    <source>
        <dbReference type="Proteomes" id="UP000248012"/>
    </source>
</evidence>
<comment type="caution">
    <text evidence="2">The sequence shown here is derived from an EMBL/GenBank/DDBJ whole genome shotgun (WGS) entry which is preliminary data.</text>
</comment>
<accession>A0A2V4NAZ8</accession>
<proteinExistence type="predicted"/>
<dbReference type="OrthoDB" id="9809543at2"/>
<evidence type="ECO:0000313" key="2">
    <source>
        <dbReference type="EMBL" id="PYC47313.1"/>
    </source>
</evidence>
<feature type="transmembrane region" description="Helical" evidence="1">
    <location>
        <begin position="67"/>
        <end position="95"/>
    </location>
</feature>
<name>A0A2V4NAZ8_9RHOB</name>
<evidence type="ECO:0000256" key="1">
    <source>
        <dbReference type="SAM" id="Phobius"/>
    </source>
</evidence>
<dbReference type="AlphaFoldDB" id="A0A2V4NAZ8"/>
<dbReference type="RefSeq" id="WP_110796097.1">
    <property type="nucleotide sequence ID" value="NZ_KZ826485.1"/>
</dbReference>
<dbReference type="Proteomes" id="UP000248012">
    <property type="component" value="Unassembled WGS sequence"/>
</dbReference>
<keyword evidence="1" id="KW-1133">Transmembrane helix</keyword>